<dbReference type="EMBL" id="JANLCJ010000579">
    <property type="protein sequence ID" value="MCS5737297.1"/>
    <property type="molecule type" value="Genomic_DNA"/>
</dbReference>
<organism evidence="3 4">
    <name type="scientific">Herbiconiux daphne</name>
    <dbReference type="NCBI Taxonomy" id="2970914"/>
    <lineage>
        <taxon>Bacteria</taxon>
        <taxon>Bacillati</taxon>
        <taxon>Actinomycetota</taxon>
        <taxon>Actinomycetes</taxon>
        <taxon>Micrococcales</taxon>
        <taxon>Microbacteriaceae</taxon>
        <taxon>Herbiconiux</taxon>
    </lineage>
</organism>
<dbReference type="RefSeq" id="WP_259543651.1">
    <property type="nucleotide sequence ID" value="NZ_JANLCJ010000579.1"/>
</dbReference>
<sequence length="163" mass="18545">MAKKIWKPIEGLDGYEVSNQGDIRCWKHAGAGNRMRESPRLLSLCRTSTSDYLYFKFTGGQKSVHRTVAIAFIPNPENLPEVNHKDRDKSNNSVENLEWCTRRENNVHAFGKSIKVVDPAGNKLEFDSISALARAMDSNIGNVSRFVRGIRYRNGLKSWRIYG</sequence>
<reference evidence="3" key="1">
    <citation type="submission" date="2022-08" db="EMBL/GenBank/DDBJ databases">
        <authorList>
            <person name="Deng Y."/>
            <person name="Han X.-F."/>
            <person name="Zhang Y.-Q."/>
        </authorList>
    </citation>
    <scope>NUCLEOTIDE SEQUENCE</scope>
    <source>
        <strain evidence="3">CPCC 203386</strain>
    </source>
</reference>
<evidence type="ECO:0000259" key="2">
    <source>
        <dbReference type="Pfam" id="PF13392"/>
    </source>
</evidence>
<dbReference type="SUPFAM" id="SSF54060">
    <property type="entry name" value="His-Me finger endonucleases"/>
    <property type="match status" value="1"/>
</dbReference>
<evidence type="ECO:0000313" key="4">
    <source>
        <dbReference type="Proteomes" id="UP001165586"/>
    </source>
</evidence>
<dbReference type="InterPro" id="IPR010902">
    <property type="entry name" value="NUMOD4"/>
</dbReference>
<comment type="caution">
    <text evidence="3">The sequence shown here is derived from an EMBL/GenBank/DDBJ whole genome shotgun (WGS) entry which is preliminary data.</text>
</comment>
<proteinExistence type="predicted"/>
<dbReference type="InterPro" id="IPR044925">
    <property type="entry name" value="His-Me_finger_sf"/>
</dbReference>
<dbReference type="Proteomes" id="UP001165586">
    <property type="component" value="Unassembled WGS sequence"/>
</dbReference>
<evidence type="ECO:0000259" key="1">
    <source>
        <dbReference type="Pfam" id="PF07463"/>
    </source>
</evidence>
<dbReference type="Gene3D" id="3.90.75.20">
    <property type="match status" value="1"/>
</dbReference>
<dbReference type="InterPro" id="IPR003615">
    <property type="entry name" value="HNH_nuc"/>
</dbReference>
<protein>
    <submittedName>
        <fullName evidence="3">HNH endonuclease</fullName>
    </submittedName>
</protein>
<feature type="domain" description="HNH nuclease" evidence="2">
    <location>
        <begin position="64"/>
        <end position="107"/>
    </location>
</feature>
<feature type="domain" description="NUMOD4" evidence="1">
    <location>
        <begin position="5"/>
        <end position="57"/>
    </location>
</feature>
<evidence type="ECO:0000313" key="3">
    <source>
        <dbReference type="EMBL" id="MCS5737297.1"/>
    </source>
</evidence>
<keyword evidence="3" id="KW-0255">Endonuclease</keyword>
<keyword evidence="3" id="KW-0378">Hydrolase</keyword>
<keyword evidence="3" id="KW-0540">Nuclease</keyword>
<dbReference type="GO" id="GO:0004519">
    <property type="term" value="F:endonuclease activity"/>
    <property type="evidence" value="ECO:0007669"/>
    <property type="project" value="UniProtKB-KW"/>
</dbReference>
<accession>A0ABT2HBK7</accession>
<gene>
    <name evidence="3" type="ORF">N1032_26560</name>
</gene>
<dbReference type="Pfam" id="PF07463">
    <property type="entry name" value="NUMOD4"/>
    <property type="match status" value="1"/>
</dbReference>
<keyword evidence="4" id="KW-1185">Reference proteome</keyword>
<name>A0ABT2HBK7_9MICO</name>
<dbReference type="Pfam" id="PF13392">
    <property type="entry name" value="HNH_3"/>
    <property type="match status" value="1"/>
</dbReference>